<proteinExistence type="predicted"/>
<reference evidence="1 2" key="1">
    <citation type="submission" date="2024-02" db="EMBL/GenBank/DDBJ databases">
        <title>A draft genome for the cacao thread blight pathogen Marasmius crinis-equi.</title>
        <authorList>
            <person name="Cohen S.P."/>
            <person name="Baruah I.K."/>
            <person name="Amoako-Attah I."/>
            <person name="Bukari Y."/>
            <person name="Meinhardt L.W."/>
            <person name="Bailey B.A."/>
        </authorList>
    </citation>
    <scope>NUCLEOTIDE SEQUENCE [LARGE SCALE GENOMIC DNA]</scope>
    <source>
        <strain evidence="1 2">GH-76</strain>
    </source>
</reference>
<gene>
    <name evidence="1" type="ORF">V5O48_007537</name>
</gene>
<dbReference type="EMBL" id="JBAHYK010000399">
    <property type="protein sequence ID" value="KAL0574418.1"/>
    <property type="molecule type" value="Genomic_DNA"/>
</dbReference>
<organism evidence="1 2">
    <name type="scientific">Marasmius crinis-equi</name>
    <dbReference type="NCBI Taxonomy" id="585013"/>
    <lineage>
        <taxon>Eukaryota</taxon>
        <taxon>Fungi</taxon>
        <taxon>Dikarya</taxon>
        <taxon>Basidiomycota</taxon>
        <taxon>Agaricomycotina</taxon>
        <taxon>Agaricomycetes</taxon>
        <taxon>Agaricomycetidae</taxon>
        <taxon>Agaricales</taxon>
        <taxon>Marasmiineae</taxon>
        <taxon>Marasmiaceae</taxon>
        <taxon>Marasmius</taxon>
    </lineage>
</organism>
<evidence type="ECO:0000313" key="2">
    <source>
        <dbReference type="Proteomes" id="UP001465976"/>
    </source>
</evidence>
<accession>A0ABR3FGE5</accession>
<name>A0ABR3FGE5_9AGAR</name>
<keyword evidence="2" id="KW-1185">Reference proteome</keyword>
<evidence type="ECO:0000313" key="1">
    <source>
        <dbReference type="EMBL" id="KAL0574418.1"/>
    </source>
</evidence>
<protein>
    <submittedName>
        <fullName evidence="1">Uncharacterized protein</fullName>
    </submittedName>
</protein>
<dbReference type="Proteomes" id="UP001465976">
    <property type="component" value="Unassembled WGS sequence"/>
</dbReference>
<sequence length="264" mass="29993">MAHIELPPGPLSTLFKVLHWLKDVEIRDYRPIRETSADPDKLSVALPHLRQLTIISGNVWRSIHRQFLESIVASQSLQTLELDTNGFVRAVTQMRARAPSNNGFLGALTRLGVFEDALPLSFGESEWRALWWTLEHLRSLAVLEFRAFSQDFGVEFNREGEHCMLDFEGSLDPVLLAGLLTTADRNGWLFSCISLVRTTRALRAYSLLWQGKSCVSDLRALRIGGLSGGFDMRRTVLGDWFPKLESLHLSWRDDEDGNLVRQFV</sequence>
<comment type="caution">
    <text evidence="1">The sequence shown here is derived from an EMBL/GenBank/DDBJ whole genome shotgun (WGS) entry which is preliminary data.</text>
</comment>